<dbReference type="OrthoDB" id="2155283at2759"/>
<dbReference type="InterPro" id="IPR015327">
    <property type="entry name" value="PHAT_dom"/>
</dbReference>
<keyword evidence="6" id="KW-0678">Repressor</keyword>
<dbReference type="InterPro" id="IPR050897">
    <property type="entry name" value="SMAUG/VTS1_RNA-bind"/>
</dbReference>
<protein>
    <recommendedName>
        <fullName evidence="3">Protein Smaug</fullName>
    </recommendedName>
</protein>
<keyword evidence="7" id="KW-0597">Phosphoprotein</keyword>
<evidence type="ECO:0000313" key="13">
    <source>
        <dbReference type="Proteomes" id="UP000494165"/>
    </source>
</evidence>
<accession>A0A8S1CQC4</accession>
<dbReference type="EMBL" id="CADEPI010000050">
    <property type="protein sequence ID" value="CAB3370138.1"/>
    <property type="molecule type" value="Genomic_DNA"/>
</dbReference>
<dbReference type="InterPro" id="IPR037634">
    <property type="entry name" value="Smaug_SAM"/>
</dbReference>
<dbReference type="GO" id="GO:0003729">
    <property type="term" value="F:mRNA binding"/>
    <property type="evidence" value="ECO:0007669"/>
    <property type="project" value="TreeGrafter"/>
</dbReference>
<keyword evidence="8" id="KW-0810">Translation regulation</keyword>
<dbReference type="Gene3D" id="1.25.40.170">
    <property type="entry name" value="Smaug, PHAT domain"/>
    <property type="match status" value="1"/>
</dbReference>
<evidence type="ECO:0000256" key="5">
    <source>
        <dbReference type="ARBA" id="ARBA00022490"/>
    </source>
</evidence>
<evidence type="ECO:0000313" key="12">
    <source>
        <dbReference type="EMBL" id="CAB3370138.1"/>
    </source>
</evidence>
<dbReference type="Pfam" id="PF00536">
    <property type="entry name" value="SAM_1"/>
    <property type="match status" value="1"/>
</dbReference>
<feature type="domain" description="SAM" evidence="11">
    <location>
        <begin position="296"/>
        <end position="359"/>
    </location>
</feature>
<sequence length="621" mass="68231">MFREQVNKLAIWFEQWNECEQTVALYSLLKRLAPHQARFCSLVLDQCLQDNHELLQQEQRANNPAYVSSLLGENTSNGGGAGREGALPVAPLLNHLLLLRPGNHEAKACYLSQIPRVLGASISSNTNIEAARQLLSYSLIHPAIGTDDRKLLTQWLSHLEERIKNQPSVPVPANAPVAHHEHTWDGYGGGPNSNGHANNGNALRKTTARYYGYAGKGTECQPRVRRSNSLTPPVCIPQADLTSSQDDLCARPKPRSFSLSSEHAPLSPQSSLASSGSGSESHLDELRAAAQASTVMEHPGMKDVPMWLKTLRLHKYAWLFSSLTYDEMLSLSEEALEARGVTKGARHKIVLSVKKLKDRPSTLLQLEQEVQKGSGLRTALDELKNILNTPIKPLDANSTERDDVPKLYTRVLGKMAAQLLMGNKQPEEDVLAAFQSVLDRCVTHDAFDGSCRSRISAWRQQLMQLFPHERHVPQRKYSHPFSDGVGRGRPLQAPASRFGGNTARHASPPVLASSFPAGGTDSLLSMHRYSDNSFFAKRPSLQDPLTEPLHALFMQQRSKNAQNKATTSPQLCGLAASTYSKLHPTETETTADINTRLESLCLSVTEHALGGPGCLLPPLVP</sequence>
<keyword evidence="13" id="KW-1185">Reference proteome</keyword>
<comment type="similarity">
    <text evidence="2">Belongs to the SMAUG family.</text>
</comment>
<evidence type="ECO:0000259" key="11">
    <source>
        <dbReference type="SMART" id="SM00454"/>
    </source>
</evidence>
<organism evidence="12 13">
    <name type="scientific">Cloeon dipterum</name>
    <dbReference type="NCBI Taxonomy" id="197152"/>
    <lineage>
        <taxon>Eukaryota</taxon>
        <taxon>Metazoa</taxon>
        <taxon>Ecdysozoa</taxon>
        <taxon>Arthropoda</taxon>
        <taxon>Hexapoda</taxon>
        <taxon>Insecta</taxon>
        <taxon>Pterygota</taxon>
        <taxon>Palaeoptera</taxon>
        <taxon>Ephemeroptera</taxon>
        <taxon>Pisciforma</taxon>
        <taxon>Baetidae</taxon>
        <taxon>Cloeon</taxon>
    </lineage>
</organism>
<dbReference type="SMART" id="SM00454">
    <property type="entry name" value="SAM"/>
    <property type="match status" value="1"/>
</dbReference>
<evidence type="ECO:0000256" key="2">
    <source>
        <dbReference type="ARBA" id="ARBA00008232"/>
    </source>
</evidence>
<proteinExistence type="inferred from homology"/>
<dbReference type="FunFam" id="1.10.150.50:FF:000013">
    <property type="entry name" value="Protein Smaug homolog 1 isoform 2"/>
    <property type="match status" value="1"/>
</dbReference>
<comment type="caution">
    <text evidence="12">The sequence shown here is derived from an EMBL/GenBank/DDBJ whole genome shotgun (WGS) entry which is preliminary data.</text>
</comment>
<feature type="region of interest" description="Disordered" evidence="10">
    <location>
        <begin position="244"/>
        <end position="285"/>
    </location>
</feature>
<evidence type="ECO:0000256" key="3">
    <source>
        <dbReference type="ARBA" id="ARBA00018651"/>
    </source>
</evidence>
<dbReference type="Proteomes" id="UP000494165">
    <property type="component" value="Unassembled WGS sequence"/>
</dbReference>
<evidence type="ECO:0000256" key="9">
    <source>
        <dbReference type="ARBA" id="ARBA00022884"/>
    </source>
</evidence>
<comment type="subcellular location">
    <subcellularLocation>
        <location evidence="1">Cytoplasm</location>
    </subcellularLocation>
</comment>
<gene>
    <name evidence="12" type="ORF">CLODIP_2_CD12100</name>
</gene>
<dbReference type="Gene3D" id="1.10.150.50">
    <property type="entry name" value="Transcription Factor, Ets-1"/>
    <property type="match status" value="1"/>
</dbReference>
<evidence type="ECO:0000256" key="10">
    <source>
        <dbReference type="SAM" id="MobiDB-lite"/>
    </source>
</evidence>
<feature type="compositionally biased region" description="Low complexity" evidence="10">
    <location>
        <begin position="263"/>
        <end position="280"/>
    </location>
</feature>
<evidence type="ECO:0000256" key="7">
    <source>
        <dbReference type="ARBA" id="ARBA00022553"/>
    </source>
</evidence>
<feature type="region of interest" description="Disordered" evidence="10">
    <location>
        <begin position="179"/>
        <end position="201"/>
    </location>
</feature>
<dbReference type="InterPro" id="IPR058599">
    <property type="entry name" value="PHAT_Smg/ZCCHC2-like"/>
</dbReference>
<keyword evidence="5" id="KW-0963">Cytoplasm</keyword>
<evidence type="ECO:0000256" key="1">
    <source>
        <dbReference type="ARBA" id="ARBA00004496"/>
    </source>
</evidence>
<dbReference type="Pfam" id="PF09246">
    <property type="entry name" value="PHAT"/>
    <property type="match status" value="1"/>
</dbReference>
<evidence type="ECO:0000256" key="6">
    <source>
        <dbReference type="ARBA" id="ARBA00022491"/>
    </source>
</evidence>
<dbReference type="PANTHER" id="PTHR12515">
    <property type="entry name" value="STERILE ALPHA MOTIF DOMAIN CONTAINING PROTEIN 4-RELATED"/>
    <property type="match status" value="1"/>
</dbReference>
<keyword evidence="4" id="KW-0217">Developmental protein</keyword>
<dbReference type="InterPro" id="IPR013761">
    <property type="entry name" value="SAM/pointed_sf"/>
</dbReference>
<dbReference type="InterPro" id="IPR037093">
    <property type="entry name" value="PHAT_dom_sf"/>
</dbReference>
<evidence type="ECO:0000256" key="4">
    <source>
        <dbReference type="ARBA" id="ARBA00022473"/>
    </source>
</evidence>
<name>A0A8S1CQC4_9INSE</name>
<keyword evidence="9" id="KW-0694">RNA-binding</keyword>
<dbReference type="InterPro" id="IPR001660">
    <property type="entry name" value="SAM"/>
</dbReference>
<dbReference type="AlphaFoldDB" id="A0A8S1CQC4"/>
<dbReference type="GO" id="GO:0006355">
    <property type="term" value="P:regulation of DNA-templated transcription"/>
    <property type="evidence" value="ECO:0007669"/>
    <property type="project" value="InterPro"/>
</dbReference>
<dbReference type="GO" id="GO:0000932">
    <property type="term" value="C:P-body"/>
    <property type="evidence" value="ECO:0007669"/>
    <property type="project" value="TreeGrafter"/>
</dbReference>
<dbReference type="CDD" id="cd09557">
    <property type="entry name" value="SAM_Smaug"/>
    <property type="match status" value="1"/>
</dbReference>
<dbReference type="PANTHER" id="PTHR12515:SF5">
    <property type="entry name" value="PROTEIN SMAUG"/>
    <property type="match status" value="1"/>
</dbReference>
<dbReference type="GO" id="GO:0030371">
    <property type="term" value="F:translation repressor activity"/>
    <property type="evidence" value="ECO:0007669"/>
    <property type="project" value="InterPro"/>
</dbReference>
<evidence type="ECO:0000256" key="8">
    <source>
        <dbReference type="ARBA" id="ARBA00022845"/>
    </source>
</evidence>
<dbReference type="SUPFAM" id="SSF47769">
    <property type="entry name" value="SAM/Pointed domain"/>
    <property type="match status" value="1"/>
</dbReference>
<reference evidence="12 13" key="1">
    <citation type="submission" date="2020-04" db="EMBL/GenBank/DDBJ databases">
        <authorList>
            <person name="Alioto T."/>
            <person name="Alioto T."/>
            <person name="Gomez Garrido J."/>
        </authorList>
    </citation>
    <scope>NUCLEOTIDE SEQUENCE [LARGE SCALE GENOMIC DNA]</scope>
</reference>
<dbReference type="Pfam" id="PF26034">
    <property type="entry name" value="PHAT_SMAUG"/>
    <property type="match status" value="1"/>
</dbReference>
<dbReference type="GO" id="GO:0000289">
    <property type="term" value="P:nuclear-transcribed mRNA poly(A) tail shortening"/>
    <property type="evidence" value="ECO:0007669"/>
    <property type="project" value="TreeGrafter"/>
</dbReference>